<feature type="region of interest" description="Disordered" evidence="3">
    <location>
        <begin position="178"/>
        <end position="219"/>
    </location>
</feature>
<feature type="domain" description="Bacterial surface antigen (D15)" evidence="4">
    <location>
        <begin position="556"/>
        <end position="687"/>
    </location>
</feature>
<dbReference type="Pfam" id="PF01103">
    <property type="entry name" value="Omp85"/>
    <property type="match status" value="1"/>
</dbReference>
<dbReference type="InterPro" id="IPR039910">
    <property type="entry name" value="D15-like"/>
</dbReference>
<evidence type="ECO:0000256" key="2">
    <source>
        <dbReference type="ARBA" id="ARBA00023136"/>
    </source>
</evidence>
<dbReference type="AlphaFoldDB" id="A0A5J4ZAA7"/>
<feature type="compositionally biased region" description="Basic and acidic residues" evidence="3">
    <location>
        <begin position="428"/>
        <end position="440"/>
    </location>
</feature>
<comment type="caution">
    <text evidence="5">The sequence shown here is derived from an EMBL/GenBank/DDBJ whole genome shotgun (WGS) entry which is preliminary data.</text>
</comment>
<dbReference type="OMA" id="YWERITE"/>
<evidence type="ECO:0000313" key="5">
    <source>
        <dbReference type="EMBL" id="KAA8499944.1"/>
    </source>
</evidence>
<feature type="compositionally biased region" description="Polar residues" evidence="3">
    <location>
        <begin position="190"/>
        <end position="203"/>
    </location>
</feature>
<dbReference type="InterPro" id="IPR000184">
    <property type="entry name" value="Bac_surfAg_D15"/>
</dbReference>
<dbReference type="PANTHER" id="PTHR12815:SF42">
    <property type="entry name" value="BACTERIAL SURFACE ANTIGEN (D15) DOMAIN-CONTAINING PROTEIN"/>
    <property type="match status" value="1"/>
</dbReference>
<dbReference type="PANTHER" id="PTHR12815">
    <property type="entry name" value="SORTING AND ASSEMBLY MACHINERY SAMM50 PROTEIN FAMILY MEMBER"/>
    <property type="match status" value="1"/>
</dbReference>
<feature type="region of interest" description="Disordered" evidence="3">
    <location>
        <begin position="492"/>
        <end position="548"/>
    </location>
</feature>
<protein>
    <recommendedName>
        <fullName evidence="4">Bacterial surface antigen (D15) domain-containing protein</fullName>
    </recommendedName>
</protein>
<keyword evidence="2" id="KW-0472">Membrane</keyword>
<dbReference type="EMBL" id="VRMN01000001">
    <property type="protein sequence ID" value="KAA8499944.1"/>
    <property type="molecule type" value="Genomic_DNA"/>
</dbReference>
<gene>
    <name evidence="5" type="ORF">FVE85_7529</name>
</gene>
<name>A0A5J4ZAA7_PORPP</name>
<evidence type="ECO:0000256" key="3">
    <source>
        <dbReference type="SAM" id="MobiDB-lite"/>
    </source>
</evidence>
<sequence>MVRTVTAFAPVPPGGRPPQARRVGGGGEWGRRGIGAREVALAGAAGLCARTASAHAAASPEPEQSRRTTSWMGDFQDFLASRMKSAPVTGLVVYGKKCLPDSAVEYVAEAIRGQRLARQDVALVIGMLNEWYRVHEYPVSQVRLYEMPTRQDGTLYLVAVEPTLIGLEMRWLDDKTDKADTQEGRGAQAPTENETPSSSAQSTRHLKKRSSRRRTPRTRAEVVARIAGLKVGEPFQWPENAVMKLSACQLFEDWHFTIEHLSHAHVVLIVSVRESATFHVDPGITAAMNGEVSGTLSLINSNLMGTARRARVEWEKRVDSSRSGFLVELQDPRFGRLPAFGWSLSAYRENRGPEDESRTRNGIDPLASLNAIGRHAGESGAENPFNRDGCKCEVDRSFMDQKLNVQLQARIENINFPVAVEPPSEDGLEQRDTGGGDGDTRAWWAENPRGWLGAVGAQIRKHQRWTQSRLGSQCTLHANLVYDSRQAIPMDSDMYDPVTRPASSAVVNSESEVAGRSGERINQGPPADQQPQPNQGHPQADGMDAGPRYRPVGWRHSMSFIKAVSLFESFEQFWKLSLSQAQYLAVGPTSTLVLGGTLESTRAVTGHDVPGWELHRLGGARTVRGFEVGALGVLASSVRGTVELRRPLYGQVDGVLFLDAAAEINVDRPLQKPVYLGSSTGFGLRFANLFKVDWARTDSGEWKLHFGVADPSL</sequence>
<reference evidence="6" key="1">
    <citation type="journal article" date="2019" name="Nat. Commun.">
        <title>Expansion of phycobilisome linker gene families in mesophilic red algae.</title>
        <authorList>
            <person name="Lee J."/>
            <person name="Kim D."/>
            <person name="Bhattacharya D."/>
            <person name="Yoon H.S."/>
        </authorList>
    </citation>
    <scope>NUCLEOTIDE SEQUENCE [LARGE SCALE GENOMIC DNA]</scope>
    <source>
        <strain evidence="6">CCMP 1328</strain>
    </source>
</reference>
<dbReference type="Gene3D" id="2.40.160.50">
    <property type="entry name" value="membrane protein fhac: a member of the omp85/tpsb transporter family"/>
    <property type="match status" value="1"/>
</dbReference>
<evidence type="ECO:0000256" key="1">
    <source>
        <dbReference type="ARBA" id="ARBA00004370"/>
    </source>
</evidence>
<organism evidence="5 6">
    <name type="scientific">Porphyridium purpureum</name>
    <name type="common">Red alga</name>
    <name type="synonym">Porphyridium cruentum</name>
    <dbReference type="NCBI Taxonomy" id="35688"/>
    <lineage>
        <taxon>Eukaryota</taxon>
        <taxon>Rhodophyta</taxon>
        <taxon>Bangiophyceae</taxon>
        <taxon>Porphyridiales</taxon>
        <taxon>Porphyridiaceae</taxon>
        <taxon>Porphyridium</taxon>
    </lineage>
</organism>
<feature type="compositionally biased region" description="Low complexity" evidence="3">
    <location>
        <begin position="502"/>
        <end position="514"/>
    </location>
</feature>
<evidence type="ECO:0000313" key="6">
    <source>
        <dbReference type="Proteomes" id="UP000324585"/>
    </source>
</evidence>
<keyword evidence="6" id="KW-1185">Reference proteome</keyword>
<feature type="region of interest" description="Disordered" evidence="3">
    <location>
        <begin position="1"/>
        <end position="27"/>
    </location>
</feature>
<comment type="subcellular location">
    <subcellularLocation>
        <location evidence="1">Membrane</location>
    </subcellularLocation>
</comment>
<evidence type="ECO:0000259" key="4">
    <source>
        <dbReference type="Pfam" id="PF01103"/>
    </source>
</evidence>
<dbReference type="Proteomes" id="UP000324585">
    <property type="component" value="Unassembled WGS sequence"/>
</dbReference>
<proteinExistence type="predicted"/>
<feature type="compositionally biased region" description="Basic residues" evidence="3">
    <location>
        <begin position="204"/>
        <end position="217"/>
    </location>
</feature>
<accession>A0A5J4ZAA7</accession>
<feature type="region of interest" description="Disordered" evidence="3">
    <location>
        <begin position="420"/>
        <end position="442"/>
    </location>
</feature>
<dbReference type="GO" id="GO:0019867">
    <property type="term" value="C:outer membrane"/>
    <property type="evidence" value="ECO:0007669"/>
    <property type="project" value="InterPro"/>
</dbReference>